<dbReference type="EMBL" id="JARBHB010000016">
    <property type="protein sequence ID" value="KAJ8866471.1"/>
    <property type="molecule type" value="Genomic_DNA"/>
</dbReference>
<accession>A0ABQ9G4Q2</accession>
<keyword evidence="3" id="KW-1185">Reference proteome</keyword>
<feature type="compositionally biased region" description="Basic residues" evidence="1">
    <location>
        <begin position="193"/>
        <end position="205"/>
    </location>
</feature>
<feature type="region of interest" description="Disordered" evidence="1">
    <location>
        <begin position="558"/>
        <end position="578"/>
    </location>
</feature>
<gene>
    <name evidence="2" type="ORF">PR048_032314</name>
</gene>
<organism evidence="2 3">
    <name type="scientific">Dryococelus australis</name>
    <dbReference type="NCBI Taxonomy" id="614101"/>
    <lineage>
        <taxon>Eukaryota</taxon>
        <taxon>Metazoa</taxon>
        <taxon>Ecdysozoa</taxon>
        <taxon>Arthropoda</taxon>
        <taxon>Hexapoda</taxon>
        <taxon>Insecta</taxon>
        <taxon>Pterygota</taxon>
        <taxon>Neoptera</taxon>
        <taxon>Polyneoptera</taxon>
        <taxon>Phasmatodea</taxon>
        <taxon>Verophasmatodea</taxon>
        <taxon>Anareolatae</taxon>
        <taxon>Phasmatidae</taxon>
        <taxon>Eurycanthinae</taxon>
        <taxon>Dryococelus</taxon>
    </lineage>
</organism>
<feature type="region of interest" description="Disordered" evidence="1">
    <location>
        <begin position="174"/>
        <end position="206"/>
    </location>
</feature>
<feature type="compositionally biased region" description="Basic and acidic residues" evidence="1">
    <location>
        <begin position="1337"/>
        <end position="1352"/>
    </location>
</feature>
<dbReference type="Proteomes" id="UP001159363">
    <property type="component" value="Chromosome 15"/>
</dbReference>
<evidence type="ECO:0000313" key="2">
    <source>
        <dbReference type="EMBL" id="KAJ8866471.1"/>
    </source>
</evidence>
<name>A0ABQ9G4Q2_9NEOP</name>
<evidence type="ECO:0000313" key="3">
    <source>
        <dbReference type="Proteomes" id="UP001159363"/>
    </source>
</evidence>
<feature type="region of interest" description="Disordered" evidence="1">
    <location>
        <begin position="1335"/>
        <end position="1375"/>
    </location>
</feature>
<feature type="compositionally biased region" description="Basic and acidic residues" evidence="1">
    <location>
        <begin position="560"/>
        <end position="578"/>
    </location>
</feature>
<proteinExistence type="predicted"/>
<reference evidence="2 3" key="1">
    <citation type="submission" date="2023-02" db="EMBL/GenBank/DDBJ databases">
        <title>LHISI_Scaffold_Assembly.</title>
        <authorList>
            <person name="Stuart O.P."/>
            <person name="Cleave R."/>
            <person name="Magrath M.J.L."/>
            <person name="Mikheyev A.S."/>
        </authorList>
    </citation>
    <scope>NUCLEOTIDE SEQUENCE [LARGE SCALE GENOMIC DNA]</scope>
    <source>
        <strain evidence="2">Daus_M_001</strain>
        <tissue evidence="2">Leg muscle</tissue>
    </source>
</reference>
<comment type="caution">
    <text evidence="2">The sequence shown here is derived from an EMBL/GenBank/DDBJ whole genome shotgun (WGS) entry which is preliminary data.</text>
</comment>
<feature type="compositionally biased region" description="Basic residues" evidence="1">
    <location>
        <begin position="1835"/>
        <end position="1848"/>
    </location>
</feature>
<feature type="compositionally biased region" description="Basic and acidic residues" evidence="1">
    <location>
        <begin position="1821"/>
        <end position="1833"/>
    </location>
</feature>
<protein>
    <submittedName>
        <fullName evidence="2">Uncharacterized protein</fullName>
    </submittedName>
</protein>
<feature type="region of interest" description="Disordered" evidence="1">
    <location>
        <begin position="1821"/>
        <end position="1872"/>
    </location>
</feature>
<sequence>MDECTVSDERRAAVCASAQSTTEWTNVLYPTSEGLLCVPALKVRLNGRMYCIRREKGCCVCQRSKGLTETSKRKWGNWSYKITSSDEGLTKYNARHKKARNRPCPTVQYGKMMQKQRNRVREGSYNFCEPTIFGNETGFNGARDADGIAPASELTPWTAVGLLVHRSYEGLENSHGAQPGVDGQPGSWGDARKHARHLSAGRRKHDTAGRLAEGMASACVCRAQRCFDYAQPINIARTQPRREAIYFFFFYTSREIVYGATLSVAAVVRGTAGEGVAISQYKELTGNTVQKHGVFIGTEHCFSARAENFFLYFIGWKVAVTTCKFRANSMSLDVRGATPLYGHWMPSPLKELQTCAGVFSRSLAALLMQACPFADWAIASCGRTPLDRLPFKGIVSEYKKRGRYAGDSNTARLASPSLLRARRWFSISTAQQLRIRFDGFLGREKVEIFRRCLKQRRGSTHFELRRQFLTRVSATGFHKQTWQVRLVFHEFACVGSFRELLPPPGTSTSLRRGGCTTCNQLSSCAQLVVCYTGAARCFLYAVGMCVWGGGGEVWSGGSEPGKEDLLGRQRHEADARREGTGVRLSRAVSLRVCHKGDPGSIPGRVTPDLHTWESCGSSRGSPVYPAPSFWRYSMLTSITLIVSDDLDVKSRSNLFAHFTHSPVNLSNYEYPPIPTFRNLTITLFSVPRLGVPVNNVRACALLQTKTFQEGTFTHVHSHSCLPKHVSETSAAATNHNRSVCLVGGKLLFTVIEGLKEGNAVTETFWDRRSGTKPNLTFRAPPSPALCFIGALFSQDTAWNGRSNKCRSGLVLLLKLPKQPLLNRKLPKLSTYSNAGRTCPHAEKASGHTSWRIVSFRDVASRHLGSSSGHLRQLLAPSVTQSGEGCGRTKESWPTHWWPRYIHSLAAPPIPLLSSAVEWHAPSRSLSYCHPATPSCHANLAVITIWNISISAPGYTGLWSRKWGKKVSLRVGEEAVVDHVRIALDDAAGRRVFLGDLPSRSHSAAALYLPHFTFIDSEDSRLFSNSGTRPAGGGGGELSLNHESGLRREAQTDEARDNVQSYMSCSTLSIGAVDGAHQRRRPLRLVYALEGVRLRSRRQRKVVISPKRELLSSTVAAASAHFAVLEPDGAVVLLTPTDLTSLPRFIPPPPPASIPFKHSSASSPLAFFQSVWLSAPVNTRHYHTPPSPQQQGKTASTLLTDSPHFGIPTLKRVFLMRVKPCKSLNRACMKWVFFTYINTLEARLVGKRVVTITSQVRTRKAGMRPTVGIKTILADNGDSVATAESAVIYRMDTTAEGRSVSRGRSSWDGGHRAGRPHLFDFVSNVGMRVQRGEYGAVPERKGKGKREIPEKNPRNQRHHPARAGSLTANPPRPRRPVKKKLVEEWAHCYTIKPHACQYAKTLNDTYKRQVDMLPRHILQFPVTIQSIQEVLKPPLTAHPLPPPHHWTSLSTRIRDHVTRYCLLRWAQRRLRVVSGLISEFKCCNYVIFWHALYFRRACFLQPASNALYALSKRVRRRCRKFRKSDKPQGILSTYWTPMTYERRRSCTTLLRSTTHFPNGCFACINRGGRCQQLRFGQGTPVLVTATFRSLSAHTSIRLFHSEGTTSKYANIPKYYLNSHLIRIVSDHAIGKNKAVQYWKIESAFFAARIGPLPPFIHLHLRHEDWLFSTQLCNNAGSSQLYVPPCVASCMPQRRTELARSSTDVFFAANTIPFAFVMRNLSCTRVRESADSRRCFINFNFTEALDLVALCCMLQWLSRTAPRTCMRHGVGMGADARGEMSTTYHQEERGRVIKSGRRRVKKEEGRGVERRGNRRIVWKRRDEQFSRSGGKEGMKRGGLRRSGPHPRWCRVSRGAGATQKQSSGARKTAYDRVKRRRERKINIEAPERELMRCDALRRAVANQDAADSVAARQASSALRNIFVMRLSAIGCDGEEKEELLRIKISICLCF</sequence>
<evidence type="ECO:0000256" key="1">
    <source>
        <dbReference type="SAM" id="MobiDB-lite"/>
    </source>
</evidence>